<dbReference type="InterPro" id="IPR027417">
    <property type="entry name" value="P-loop_NTPase"/>
</dbReference>
<dbReference type="InterPro" id="IPR000792">
    <property type="entry name" value="Tscrpt_reg_LuxR_C"/>
</dbReference>
<comment type="caution">
    <text evidence="2">The sequence shown here is derived from an EMBL/GenBank/DDBJ whole genome shotgun (WGS) entry which is preliminary data.</text>
</comment>
<dbReference type="SUPFAM" id="SSF52540">
    <property type="entry name" value="P-loop containing nucleoside triphosphate hydrolases"/>
    <property type="match status" value="1"/>
</dbReference>
<dbReference type="GO" id="GO:0003677">
    <property type="term" value="F:DNA binding"/>
    <property type="evidence" value="ECO:0007669"/>
    <property type="project" value="InterPro"/>
</dbReference>
<dbReference type="Gene3D" id="1.10.10.10">
    <property type="entry name" value="Winged helix-like DNA-binding domain superfamily/Winged helix DNA-binding domain"/>
    <property type="match status" value="1"/>
</dbReference>
<feature type="domain" description="HTH luxR-type" evidence="1">
    <location>
        <begin position="767"/>
        <end position="832"/>
    </location>
</feature>
<dbReference type="EMBL" id="BOOA01000080">
    <property type="protein sequence ID" value="GIH28422.1"/>
    <property type="molecule type" value="Genomic_DNA"/>
</dbReference>
<reference evidence="2" key="1">
    <citation type="submission" date="2021-01" db="EMBL/GenBank/DDBJ databases">
        <title>Whole genome shotgun sequence of Acrocarpospora phusangensis NBRC 108782.</title>
        <authorList>
            <person name="Komaki H."/>
            <person name="Tamura T."/>
        </authorList>
    </citation>
    <scope>NUCLEOTIDE SEQUENCE</scope>
    <source>
        <strain evidence="2">NBRC 108782</strain>
    </source>
</reference>
<evidence type="ECO:0000313" key="3">
    <source>
        <dbReference type="Proteomes" id="UP000640052"/>
    </source>
</evidence>
<gene>
    <name evidence="2" type="ORF">Aph01nite_67320</name>
</gene>
<dbReference type="SUPFAM" id="SSF46894">
    <property type="entry name" value="C-terminal effector domain of the bipartite response regulators"/>
    <property type="match status" value="1"/>
</dbReference>
<dbReference type="PROSITE" id="PS50043">
    <property type="entry name" value="HTH_LUXR_2"/>
    <property type="match status" value="1"/>
</dbReference>
<sequence length="833" mass="87740">MPSLWPFAGRSAPLAALRSAPRGSVVVGPAGAGKSRLASQAVEKQDGVAWVRATAAAAEIPLGAFAHLLPPTPPSGNPLTWAANAIDAGTLVVDDAHLLDPVSAALVHRLAQDRRVRVLATVRSGAPAPDAIVALWKDGLLPRLDLEPLTLAETGSVLEAALGGRIETATLARLWDISQGNALYLRELVLSGVLRDVGGLWLWHGELTLTSTLRETIAARIGELTAEERDTLELLAYGEPLGLDSPVLEQLEARQLITAQQDGKRLQVRLAHPLYGEVIRESCGTLRARAVHRRLAAMVEAAGGRRREDVLRTAVWRLDGGAPGDPGLLARAADQARAVRDLALAERLARAAIDAGGGPTVRLGLAAILGYRDRYAEAEEVFREVQESGLTGDHRVDCATTRAFNLLWGLGRPDQALRVLDEADDGTLSLDARQGVGFVGGAVIGYAGDLDAAAARMDATERLGPLTPRGVLVHGFARASLLACAGRAAEFQEWTDRLFATLGPHADRNPSMSTSMAEARVRIAVSSGDLPAALRLAEHAGGQDGWARSRAQFGAYRAMVLRLGGQVGEALAAAAEAVALLPPRSPLGGSCLGELAHAQALLGDPAAAEATLARARDVTVPTGPAAEAPLRLARVWTLAARGDITGAVETALTVAASPYPIYAMVGLHDLVRLGRPSLAAARLADLPVDGPLLPLLVRHATAATPQALDEVSLGFETFGMLLHAAETSARAALIYRDQGLQRAARAAETRAWTLTRRCQGARTVALLDLDVPGLTPRQREVAVLAARGLTNREIAERLVLSIRTVANTLYAVYERTGVNDRVALADLLDAGGE</sequence>
<organism evidence="2 3">
    <name type="scientific">Acrocarpospora phusangensis</name>
    <dbReference type="NCBI Taxonomy" id="1070424"/>
    <lineage>
        <taxon>Bacteria</taxon>
        <taxon>Bacillati</taxon>
        <taxon>Actinomycetota</taxon>
        <taxon>Actinomycetes</taxon>
        <taxon>Streptosporangiales</taxon>
        <taxon>Streptosporangiaceae</taxon>
        <taxon>Acrocarpospora</taxon>
    </lineage>
</organism>
<evidence type="ECO:0000313" key="2">
    <source>
        <dbReference type="EMBL" id="GIH28422.1"/>
    </source>
</evidence>
<dbReference type="GO" id="GO:0006355">
    <property type="term" value="P:regulation of DNA-templated transcription"/>
    <property type="evidence" value="ECO:0007669"/>
    <property type="project" value="InterPro"/>
</dbReference>
<proteinExistence type="predicted"/>
<accession>A0A919QLL0</accession>
<dbReference type="RefSeq" id="WP_204045035.1">
    <property type="nucleotide sequence ID" value="NZ_BOOA01000080.1"/>
</dbReference>
<dbReference type="InterPro" id="IPR016032">
    <property type="entry name" value="Sig_transdc_resp-reg_C-effctor"/>
</dbReference>
<dbReference type="SMART" id="SM00421">
    <property type="entry name" value="HTH_LUXR"/>
    <property type="match status" value="1"/>
</dbReference>
<protein>
    <submittedName>
        <fullName evidence="2">Regulatory protein, LuxR</fullName>
    </submittedName>
</protein>
<dbReference type="SUPFAM" id="SSF48452">
    <property type="entry name" value="TPR-like"/>
    <property type="match status" value="1"/>
</dbReference>
<dbReference type="InterPro" id="IPR011990">
    <property type="entry name" value="TPR-like_helical_dom_sf"/>
</dbReference>
<evidence type="ECO:0000259" key="1">
    <source>
        <dbReference type="PROSITE" id="PS50043"/>
    </source>
</evidence>
<keyword evidence="3" id="KW-1185">Reference proteome</keyword>
<dbReference type="PRINTS" id="PR00038">
    <property type="entry name" value="HTHLUXR"/>
</dbReference>
<name>A0A919QLL0_9ACTN</name>
<dbReference type="InterPro" id="IPR036388">
    <property type="entry name" value="WH-like_DNA-bd_sf"/>
</dbReference>
<dbReference type="AlphaFoldDB" id="A0A919QLL0"/>
<dbReference type="Proteomes" id="UP000640052">
    <property type="component" value="Unassembled WGS sequence"/>
</dbReference>
<dbReference type="CDD" id="cd06170">
    <property type="entry name" value="LuxR_C_like"/>
    <property type="match status" value="1"/>
</dbReference>
<dbReference type="Pfam" id="PF00196">
    <property type="entry name" value="GerE"/>
    <property type="match status" value="1"/>
</dbReference>